<dbReference type="EMBL" id="BLXO01000002">
    <property type="protein sequence ID" value="GFN46019.1"/>
    <property type="molecule type" value="Genomic_DNA"/>
</dbReference>
<reference evidence="2 3" key="1">
    <citation type="submission" date="2020-06" db="EMBL/GenBank/DDBJ databases">
        <title>The genome sequence of Candidatus Regiella insecticola strain Tut.</title>
        <authorList>
            <person name="Nikoh N."/>
            <person name="Tsuchida T."/>
            <person name="Koga R."/>
            <person name="Oshima K."/>
            <person name="Hattori M."/>
            <person name="Fukatsu T."/>
        </authorList>
    </citation>
    <scope>NUCLEOTIDE SEQUENCE [LARGE SCALE GENOMIC DNA]</scope>
    <source>
        <strain evidence="2 3">Tut</strain>
    </source>
</reference>
<feature type="transmembrane region" description="Helical" evidence="1">
    <location>
        <begin position="47"/>
        <end position="66"/>
    </location>
</feature>
<dbReference type="PANTHER" id="PTHR42830:SF2">
    <property type="entry name" value="OSMC_OHR FAMILY PROTEIN"/>
    <property type="match status" value="1"/>
</dbReference>
<gene>
    <name evidence="2" type="primary">ymaD</name>
    <name evidence="2" type="ORF">RINTU1_14300</name>
</gene>
<accession>A0A6L2ZN94</accession>
<dbReference type="PANTHER" id="PTHR42830">
    <property type="entry name" value="OSMOTICALLY INDUCIBLE FAMILY PROTEIN"/>
    <property type="match status" value="1"/>
</dbReference>
<protein>
    <submittedName>
        <fullName evidence="2">Uncharacterized protein</fullName>
    </submittedName>
</protein>
<name>A0A6L2ZN94_9ENTR</name>
<dbReference type="Proteomes" id="UP000504714">
    <property type="component" value="Unassembled WGS sequence"/>
</dbReference>
<organism evidence="2 3">
    <name type="scientific">Candidatus Regiella insecticola</name>
    <dbReference type="NCBI Taxonomy" id="138073"/>
    <lineage>
        <taxon>Bacteria</taxon>
        <taxon>Pseudomonadati</taxon>
        <taxon>Pseudomonadota</taxon>
        <taxon>Gammaproteobacteria</taxon>
        <taxon>Enterobacterales</taxon>
        <taxon>Enterobacteriaceae</taxon>
        <taxon>aphid secondary symbionts</taxon>
        <taxon>Candidatus Regiella</taxon>
    </lineage>
</organism>
<evidence type="ECO:0000313" key="2">
    <source>
        <dbReference type="EMBL" id="GFN46019.1"/>
    </source>
</evidence>
<evidence type="ECO:0000256" key="1">
    <source>
        <dbReference type="SAM" id="Phobius"/>
    </source>
</evidence>
<evidence type="ECO:0000313" key="3">
    <source>
        <dbReference type="Proteomes" id="UP000504714"/>
    </source>
</evidence>
<comment type="caution">
    <text evidence="2">The sequence shown here is derived from an EMBL/GenBank/DDBJ whole genome shotgun (WGS) entry which is preliminary data.</text>
</comment>
<dbReference type="InterPro" id="IPR015946">
    <property type="entry name" value="KH_dom-like_a/b"/>
</dbReference>
<dbReference type="SUPFAM" id="SSF82784">
    <property type="entry name" value="OsmC-like"/>
    <property type="match status" value="1"/>
</dbReference>
<keyword evidence="1" id="KW-0812">Transmembrane</keyword>
<sequence>MPYNSSGSWEGTLKEGQGDLAFGLIKTQHSVPQDLGGKGIGTNPEELIVSAAASCFLITLAAIFQFKHVSYQRLEVDSTAEFEVTPRGPKMRAIHHQVKVYMDAKGETVEVEKHIKEAEEGCMISAALSGNVLISASGSIIQE</sequence>
<dbReference type="Pfam" id="PF02566">
    <property type="entry name" value="OsmC"/>
    <property type="match status" value="1"/>
</dbReference>
<dbReference type="InterPro" id="IPR052707">
    <property type="entry name" value="OsmC_Ohr_Peroxiredoxin"/>
</dbReference>
<keyword evidence="1" id="KW-1133">Transmembrane helix</keyword>
<keyword evidence="1" id="KW-0472">Membrane</keyword>
<dbReference type="Gene3D" id="3.30.300.20">
    <property type="match status" value="1"/>
</dbReference>
<proteinExistence type="predicted"/>
<dbReference type="InterPro" id="IPR003718">
    <property type="entry name" value="OsmC/Ohr_fam"/>
</dbReference>
<dbReference type="InterPro" id="IPR036102">
    <property type="entry name" value="OsmC/Ohrsf"/>
</dbReference>
<dbReference type="AlphaFoldDB" id="A0A6L2ZN94"/>